<reference evidence="3" key="1">
    <citation type="submission" date="2021-06" db="EMBL/GenBank/DDBJ databases">
        <authorList>
            <person name="Kallberg Y."/>
            <person name="Tangrot J."/>
            <person name="Rosling A."/>
        </authorList>
    </citation>
    <scope>NUCLEOTIDE SEQUENCE</scope>
    <source>
        <strain evidence="3">AZ414A</strain>
    </source>
</reference>
<organism evidence="3 4">
    <name type="scientific">Diversispora eburnea</name>
    <dbReference type="NCBI Taxonomy" id="1213867"/>
    <lineage>
        <taxon>Eukaryota</taxon>
        <taxon>Fungi</taxon>
        <taxon>Fungi incertae sedis</taxon>
        <taxon>Mucoromycota</taxon>
        <taxon>Glomeromycotina</taxon>
        <taxon>Glomeromycetes</taxon>
        <taxon>Diversisporales</taxon>
        <taxon>Diversisporaceae</taxon>
        <taxon>Diversispora</taxon>
    </lineage>
</organism>
<accession>A0A9N9CFY4</accession>
<dbReference type="OrthoDB" id="2448079at2759"/>
<proteinExistence type="predicted"/>
<protein>
    <submittedName>
        <fullName evidence="3">484_t:CDS:1</fullName>
    </submittedName>
</protein>
<evidence type="ECO:0000313" key="4">
    <source>
        <dbReference type="Proteomes" id="UP000789706"/>
    </source>
</evidence>
<dbReference type="EMBL" id="CAJVPK010001914">
    <property type="protein sequence ID" value="CAG8602047.1"/>
    <property type="molecule type" value="Genomic_DNA"/>
</dbReference>
<dbReference type="AlphaFoldDB" id="A0A9N9CFY4"/>
<comment type="caution">
    <text evidence="3">The sequence shown here is derived from an EMBL/GenBank/DDBJ whole genome shotgun (WGS) entry which is preliminary data.</text>
</comment>
<evidence type="ECO:0000313" key="3">
    <source>
        <dbReference type="EMBL" id="CAG8602047.1"/>
    </source>
</evidence>
<dbReference type="PANTHER" id="PTHR45786:SF74">
    <property type="entry name" value="ATP-DEPENDENT DNA HELICASE"/>
    <property type="match status" value="1"/>
</dbReference>
<gene>
    <name evidence="3" type="ORF">DEBURN_LOCUS9569</name>
</gene>
<feature type="region of interest" description="Disordered" evidence="1">
    <location>
        <begin position="1"/>
        <end position="21"/>
    </location>
</feature>
<evidence type="ECO:0000259" key="2">
    <source>
        <dbReference type="Pfam" id="PF14214"/>
    </source>
</evidence>
<sequence>INLIPNHRKIAQQQRRAREKENEFTLEIQNLIKTNSQLRKSSNILPPNSQERATREPLTKLNPEQITQSKKRAREQTETVQHNLGDMNVECKVVLSILQDPPPFLQQLFENQDESHAFTSLEVNINKSILNDHGPYSFRVNGELCHYMGSLLPELNNKAIYAQLYIHDSDLAHNIRMENNKTLNVDTMWKIQELLYENHTFYPLYKQAHEILQQAEEKGETSKDLTAYLHFRKSTDKRCYNLPTANEIAIILPGSLQRIHEGHPAYLPLHYVLLFTYGELGWHSEMNHTLVNSMGQISNNQDDSSRLTQKDFYSFRLFPRHNEFSTILHGKKLLQEFMVDVWVATEQNRLRFLRMNQNTLRADVY</sequence>
<feature type="domain" description="Helitron helicase-like" evidence="2">
    <location>
        <begin position="312"/>
        <end position="365"/>
    </location>
</feature>
<feature type="compositionally biased region" description="Polar residues" evidence="1">
    <location>
        <begin position="38"/>
        <end position="51"/>
    </location>
</feature>
<dbReference type="PANTHER" id="PTHR45786">
    <property type="entry name" value="DNA BINDING PROTEIN-LIKE"/>
    <property type="match status" value="1"/>
</dbReference>
<feature type="non-terminal residue" evidence="3">
    <location>
        <position position="365"/>
    </location>
</feature>
<name>A0A9N9CFY4_9GLOM</name>
<dbReference type="Pfam" id="PF14214">
    <property type="entry name" value="Helitron_like_N"/>
    <property type="match status" value="1"/>
</dbReference>
<dbReference type="Proteomes" id="UP000789706">
    <property type="component" value="Unassembled WGS sequence"/>
</dbReference>
<evidence type="ECO:0000256" key="1">
    <source>
        <dbReference type="SAM" id="MobiDB-lite"/>
    </source>
</evidence>
<dbReference type="InterPro" id="IPR025476">
    <property type="entry name" value="Helitron_helicase-like"/>
</dbReference>
<feature type="compositionally biased region" description="Basic residues" evidence="1">
    <location>
        <begin position="1"/>
        <end position="10"/>
    </location>
</feature>
<feature type="region of interest" description="Disordered" evidence="1">
    <location>
        <begin position="38"/>
        <end position="75"/>
    </location>
</feature>
<keyword evidence="4" id="KW-1185">Reference proteome</keyword>